<dbReference type="RefSeq" id="WP_093029701.1">
    <property type="nucleotide sequence ID" value="NZ_FNNZ01000005.1"/>
</dbReference>
<gene>
    <name evidence="3" type="ORF">SAMN05421783_105108</name>
</gene>
<dbReference type="OrthoDB" id="5432555at2"/>
<evidence type="ECO:0000313" key="4">
    <source>
        <dbReference type="Proteomes" id="UP000198816"/>
    </source>
</evidence>
<dbReference type="Pfam" id="PF03960">
    <property type="entry name" value="ArsC"/>
    <property type="match status" value="1"/>
</dbReference>
<reference evidence="4" key="1">
    <citation type="submission" date="2016-10" db="EMBL/GenBank/DDBJ databases">
        <authorList>
            <person name="Varghese N."/>
            <person name="Submissions S."/>
        </authorList>
    </citation>
    <scope>NUCLEOTIDE SEQUENCE [LARGE SCALE GENOMIC DNA]</scope>
    <source>
        <strain evidence="4">DSM 217</strain>
    </source>
</reference>
<dbReference type="AlphaFoldDB" id="A0A1H2UGT2"/>
<evidence type="ECO:0000256" key="1">
    <source>
        <dbReference type="ARBA" id="ARBA00007198"/>
    </source>
</evidence>
<dbReference type="EMBL" id="FNNZ01000005">
    <property type="protein sequence ID" value="SDW55363.1"/>
    <property type="molecule type" value="Genomic_DNA"/>
</dbReference>
<accession>A0A1H2UGT2</accession>
<protein>
    <submittedName>
        <fullName evidence="3">Nitrogenase-associated protein</fullName>
    </submittedName>
</protein>
<dbReference type="PANTHER" id="PTHR30041:SF8">
    <property type="entry name" value="PROTEIN YFFB"/>
    <property type="match status" value="1"/>
</dbReference>
<dbReference type="PANTHER" id="PTHR30041">
    <property type="entry name" value="ARSENATE REDUCTASE"/>
    <property type="match status" value="1"/>
</dbReference>
<dbReference type="NCBIfam" id="TIGR01616">
    <property type="entry name" value="nitro_assoc"/>
    <property type="match status" value="1"/>
</dbReference>
<evidence type="ECO:0000313" key="3">
    <source>
        <dbReference type="EMBL" id="SDW55363.1"/>
    </source>
</evidence>
<evidence type="ECO:0000256" key="2">
    <source>
        <dbReference type="PROSITE-ProRule" id="PRU01282"/>
    </source>
</evidence>
<name>A0A1H2UGT2_THIRO</name>
<dbReference type="InterPro" id="IPR006503">
    <property type="entry name" value="Nase-assoc"/>
</dbReference>
<dbReference type="Proteomes" id="UP000198816">
    <property type="component" value="Unassembled WGS sequence"/>
</dbReference>
<sequence length="145" mass="15709">MSSVLFYEKPGCLSNAKQKALLATLGHRLTVRSLLAEPWTAERLRPFFGNLPVRDWFNPTAPRIKQGEVRPETLDAATALVLMLDDPLLIRRPLIESEYGCGCGFEPGSLLTALGVTLAADQDLQSCSRSGPDPRCDLPTDGAAA</sequence>
<dbReference type="SUPFAM" id="SSF52833">
    <property type="entry name" value="Thioredoxin-like"/>
    <property type="match status" value="1"/>
</dbReference>
<dbReference type="InterPro" id="IPR006660">
    <property type="entry name" value="Arsenate_reductase-like"/>
</dbReference>
<keyword evidence="4" id="KW-1185">Reference proteome</keyword>
<dbReference type="STRING" id="1058.SAMN05421783_105108"/>
<proteinExistence type="inferred from homology"/>
<comment type="similarity">
    <text evidence="1 2">Belongs to the ArsC family.</text>
</comment>
<dbReference type="InterPro" id="IPR036249">
    <property type="entry name" value="Thioredoxin-like_sf"/>
</dbReference>
<dbReference type="PROSITE" id="PS51353">
    <property type="entry name" value="ARSC"/>
    <property type="match status" value="1"/>
</dbReference>
<organism evidence="3 4">
    <name type="scientific">Thiocapsa roseopersicina</name>
    <dbReference type="NCBI Taxonomy" id="1058"/>
    <lineage>
        <taxon>Bacteria</taxon>
        <taxon>Pseudomonadati</taxon>
        <taxon>Pseudomonadota</taxon>
        <taxon>Gammaproteobacteria</taxon>
        <taxon>Chromatiales</taxon>
        <taxon>Chromatiaceae</taxon>
        <taxon>Thiocapsa</taxon>
    </lineage>
</organism>
<dbReference type="Gene3D" id="3.40.30.10">
    <property type="entry name" value="Glutaredoxin"/>
    <property type="match status" value="1"/>
</dbReference>